<gene>
    <name evidence="3" type="ORF">N4G40_03525</name>
</gene>
<reference evidence="4" key="1">
    <citation type="submission" date="2023-07" db="EMBL/GenBank/DDBJ databases">
        <title>Structural and functional analysis of rice phyllospheric bacteria for their antimicrobial properties and defense elicitation against blast disease.</title>
        <authorList>
            <person name="Sahu K.P."/>
            <person name="Asharani P."/>
            <person name="Kumar M."/>
            <person name="Reddy B."/>
            <person name="Kumar A."/>
        </authorList>
    </citation>
    <scope>NUCLEOTIDE SEQUENCE [LARGE SCALE GENOMIC DNA]</scope>
    <source>
        <strain evidence="4">OsEp_Plm_30P10</strain>
    </source>
</reference>
<comment type="caution">
    <text evidence="3">The sequence shown here is derived from an EMBL/GenBank/DDBJ whole genome shotgun (WGS) entry which is preliminary data.</text>
</comment>
<keyword evidence="3" id="KW-0282">Flagellum</keyword>
<dbReference type="PANTHER" id="PTHR37533:SF2">
    <property type="entry name" value="FLAGELLAR HOOK-LENGTH CONTROL PROTEIN"/>
    <property type="match status" value="1"/>
</dbReference>
<feature type="region of interest" description="Disordered" evidence="1">
    <location>
        <begin position="347"/>
        <end position="392"/>
    </location>
</feature>
<dbReference type="Proteomes" id="UP001288620">
    <property type="component" value="Unassembled WGS sequence"/>
</dbReference>
<sequence length="392" mass="40289">MTPLSLPQTLMPPATAPRLPLLAHAAGAGALGEADLLSATALVPPDTFVLPGAVPPVLAPGSEAPGSEAPVAADANPELDAQALAMPMVLPMVLPLPTQPEARATVHAAGAETPERPVARDVQPASIPLSQRGAITVSGAPVALPPAAFTAALGTAPAPSSTAAAAVADAASPRPLAMLTEVIDAATSQPSVGFFRGADARNTGDFSEGAKSLSTGMRVPSLQAPLTDALSPSAVSGPLAPASHILPRQDVPLVLPEAEREKAHTLKAALGERLQLQIEQSTQKATIRLDPPHLGKVDVSIHYEGGKLQVHIQAAQPEVYRALQQVSHELRGTLSEHNSVAVNVQISQQQSDQKQNAPPPPSLRAPAIAESAPLDETEARPFQHDHSIITTV</sequence>
<keyword evidence="4" id="KW-1185">Reference proteome</keyword>
<accession>A0ABU5LBN5</accession>
<dbReference type="Pfam" id="PF02120">
    <property type="entry name" value="Flg_hook"/>
    <property type="match status" value="1"/>
</dbReference>
<feature type="domain" description="Flagellar hook-length control protein-like C-terminal" evidence="2">
    <location>
        <begin position="272"/>
        <end position="354"/>
    </location>
</feature>
<keyword evidence="3" id="KW-0969">Cilium</keyword>
<dbReference type="Gene3D" id="3.30.750.140">
    <property type="match status" value="1"/>
</dbReference>
<evidence type="ECO:0000259" key="2">
    <source>
        <dbReference type="Pfam" id="PF02120"/>
    </source>
</evidence>
<dbReference type="InterPro" id="IPR052563">
    <property type="entry name" value="FliK"/>
</dbReference>
<dbReference type="InterPro" id="IPR038610">
    <property type="entry name" value="FliK-like_C_sf"/>
</dbReference>
<dbReference type="EMBL" id="JAOBTT010000001">
    <property type="protein sequence ID" value="MDZ7277354.1"/>
    <property type="molecule type" value="Genomic_DNA"/>
</dbReference>
<protein>
    <submittedName>
        <fullName evidence="3">Flagellar hook-length control protein FliK</fullName>
    </submittedName>
</protein>
<dbReference type="InterPro" id="IPR021136">
    <property type="entry name" value="Flagellar_hook_control-like_C"/>
</dbReference>
<name>A0ABU5LBN5_9GAMM</name>
<organism evidence="3 4">
    <name type="scientific">Pantoea eucrina</name>
    <dbReference type="NCBI Taxonomy" id="472693"/>
    <lineage>
        <taxon>Bacteria</taxon>
        <taxon>Pseudomonadati</taxon>
        <taxon>Pseudomonadota</taxon>
        <taxon>Gammaproteobacteria</taxon>
        <taxon>Enterobacterales</taxon>
        <taxon>Erwiniaceae</taxon>
        <taxon>Pantoea</taxon>
    </lineage>
</organism>
<evidence type="ECO:0000256" key="1">
    <source>
        <dbReference type="SAM" id="MobiDB-lite"/>
    </source>
</evidence>
<keyword evidence="3" id="KW-0966">Cell projection</keyword>
<feature type="compositionally biased region" description="Basic and acidic residues" evidence="1">
    <location>
        <begin position="377"/>
        <end position="392"/>
    </location>
</feature>
<evidence type="ECO:0000313" key="3">
    <source>
        <dbReference type="EMBL" id="MDZ7277354.1"/>
    </source>
</evidence>
<evidence type="ECO:0000313" key="4">
    <source>
        <dbReference type="Proteomes" id="UP001288620"/>
    </source>
</evidence>
<proteinExistence type="predicted"/>
<dbReference type="CDD" id="cd17470">
    <property type="entry name" value="T3SS_Flik_C"/>
    <property type="match status" value="1"/>
</dbReference>
<dbReference type="RefSeq" id="WP_322541471.1">
    <property type="nucleotide sequence ID" value="NZ_JAOBTT010000001.1"/>
</dbReference>
<dbReference type="PANTHER" id="PTHR37533">
    <property type="entry name" value="FLAGELLAR HOOK-LENGTH CONTROL PROTEIN"/>
    <property type="match status" value="1"/>
</dbReference>